<name>A0A914MHI9_MELIC</name>
<dbReference type="Gene3D" id="2.20.70.10">
    <property type="match status" value="1"/>
</dbReference>
<dbReference type="GO" id="GO:0005634">
    <property type="term" value="C:nucleus"/>
    <property type="evidence" value="ECO:0007669"/>
    <property type="project" value="UniProtKB-SubCell"/>
</dbReference>
<evidence type="ECO:0000256" key="3">
    <source>
        <dbReference type="ARBA" id="ARBA00022490"/>
    </source>
</evidence>
<dbReference type="SUPFAM" id="SSF51045">
    <property type="entry name" value="WW domain"/>
    <property type="match status" value="1"/>
</dbReference>
<evidence type="ECO:0000313" key="7">
    <source>
        <dbReference type="Proteomes" id="UP000887563"/>
    </source>
</evidence>
<dbReference type="InterPro" id="IPR036020">
    <property type="entry name" value="WW_dom_sf"/>
</dbReference>
<dbReference type="PROSITE" id="PS50020">
    <property type="entry name" value="WW_DOMAIN_2"/>
    <property type="match status" value="1"/>
</dbReference>
<organism evidence="7 8">
    <name type="scientific">Meloidogyne incognita</name>
    <name type="common">Southern root-knot nematode worm</name>
    <name type="synonym">Oxyuris incognita</name>
    <dbReference type="NCBI Taxonomy" id="6306"/>
    <lineage>
        <taxon>Eukaryota</taxon>
        <taxon>Metazoa</taxon>
        <taxon>Ecdysozoa</taxon>
        <taxon>Nematoda</taxon>
        <taxon>Chromadorea</taxon>
        <taxon>Rhabditida</taxon>
        <taxon>Tylenchina</taxon>
        <taxon>Tylenchomorpha</taxon>
        <taxon>Tylenchoidea</taxon>
        <taxon>Meloidogynidae</taxon>
        <taxon>Meloidogyninae</taxon>
        <taxon>Meloidogyne</taxon>
        <taxon>Meloidogyne incognita group</taxon>
    </lineage>
</organism>
<dbReference type="GO" id="GO:0045944">
    <property type="term" value="P:positive regulation of transcription by RNA polymerase II"/>
    <property type="evidence" value="ECO:0007669"/>
    <property type="project" value="TreeGrafter"/>
</dbReference>
<dbReference type="WBParaSite" id="Minc3s01738g25959">
    <property type="protein sequence ID" value="Minc3s01738g25959"/>
    <property type="gene ID" value="Minc3s01738g25959"/>
</dbReference>
<sequence length="155" mass="17546">MTRVVPRQGGRTTGNEDGEKSSTFDGEEPPCVALYSPPSNSMSASSSSSDNFSKLPKGWEMRVDGQGRIFYIDHIRQKTAWTPPCILEALEESEYLNKNCENICDENRFIRQTMEFSKNNINNNLTIPQTPKQMALNILLSKELFNRLLHSNNVS</sequence>
<dbReference type="Proteomes" id="UP000887563">
    <property type="component" value="Unplaced"/>
</dbReference>
<dbReference type="GO" id="GO:0003713">
    <property type="term" value="F:transcription coactivator activity"/>
    <property type="evidence" value="ECO:0007669"/>
    <property type="project" value="TreeGrafter"/>
</dbReference>
<evidence type="ECO:0000256" key="5">
    <source>
        <dbReference type="SAM" id="MobiDB-lite"/>
    </source>
</evidence>
<dbReference type="PANTHER" id="PTHR17616:SF8">
    <property type="entry name" value="TRANSCRIPTIONAL COACTIVATOR YORKIE"/>
    <property type="match status" value="1"/>
</dbReference>
<dbReference type="SMART" id="SM00456">
    <property type="entry name" value="WW"/>
    <property type="match status" value="1"/>
</dbReference>
<evidence type="ECO:0000256" key="4">
    <source>
        <dbReference type="ARBA" id="ARBA00023242"/>
    </source>
</evidence>
<dbReference type="Pfam" id="PF00397">
    <property type="entry name" value="WW"/>
    <property type="match status" value="1"/>
</dbReference>
<dbReference type="InterPro" id="IPR001202">
    <property type="entry name" value="WW_dom"/>
</dbReference>
<reference evidence="8" key="1">
    <citation type="submission" date="2022-11" db="UniProtKB">
        <authorList>
            <consortium name="WormBaseParasite"/>
        </authorList>
    </citation>
    <scope>IDENTIFICATION</scope>
</reference>
<accession>A0A914MHI9</accession>
<keyword evidence="3" id="KW-0963">Cytoplasm</keyword>
<feature type="compositionally biased region" description="Low complexity" evidence="5">
    <location>
        <begin position="36"/>
        <end position="53"/>
    </location>
</feature>
<dbReference type="GO" id="GO:0035329">
    <property type="term" value="P:hippo signaling"/>
    <property type="evidence" value="ECO:0007669"/>
    <property type="project" value="TreeGrafter"/>
</dbReference>
<dbReference type="GO" id="GO:0005737">
    <property type="term" value="C:cytoplasm"/>
    <property type="evidence" value="ECO:0007669"/>
    <property type="project" value="UniProtKB-SubCell"/>
</dbReference>
<protein>
    <submittedName>
        <fullName evidence="8">WW domain-containing protein</fullName>
    </submittedName>
</protein>
<feature type="region of interest" description="Disordered" evidence="5">
    <location>
        <begin position="1"/>
        <end position="57"/>
    </location>
</feature>
<keyword evidence="7" id="KW-1185">Reference proteome</keyword>
<keyword evidence="4" id="KW-0539">Nucleus</keyword>
<dbReference type="CDD" id="cd00201">
    <property type="entry name" value="WW"/>
    <property type="match status" value="1"/>
</dbReference>
<evidence type="ECO:0000256" key="2">
    <source>
        <dbReference type="ARBA" id="ARBA00004496"/>
    </source>
</evidence>
<evidence type="ECO:0000256" key="1">
    <source>
        <dbReference type="ARBA" id="ARBA00004123"/>
    </source>
</evidence>
<evidence type="ECO:0000259" key="6">
    <source>
        <dbReference type="PROSITE" id="PS50020"/>
    </source>
</evidence>
<dbReference type="PANTHER" id="PTHR17616">
    <property type="entry name" value="YES-ASSOCIATED PROTEIN YAP1 FAMILY MEMBER"/>
    <property type="match status" value="1"/>
</dbReference>
<dbReference type="AlphaFoldDB" id="A0A914MHI9"/>
<comment type="subcellular location">
    <subcellularLocation>
        <location evidence="2">Cytoplasm</location>
    </subcellularLocation>
    <subcellularLocation>
        <location evidence="1">Nucleus</location>
    </subcellularLocation>
</comment>
<proteinExistence type="predicted"/>
<feature type="domain" description="WW" evidence="6">
    <location>
        <begin position="53"/>
        <end position="86"/>
    </location>
</feature>
<evidence type="ECO:0000313" key="8">
    <source>
        <dbReference type="WBParaSite" id="Minc3s01738g25959"/>
    </source>
</evidence>
<dbReference type="InterPro" id="IPR051583">
    <property type="entry name" value="YAP1"/>
</dbReference>